<evidence type="ECO:0000313" key="2">
    <source>
        <dbReference type="EMBL" id="PWR04539.1"/>
    </source>
</evidence>
<proteinExistence type="predicted"/>
<protein>
    <submittedName>
        <fullName evidence="2">Glycosyl transferase</fullName>
    </submittedName>
</protein>
<dbReference type="InterPro" id="IPR001173">
    <property type="entry name" value="Glyco_trans_2-like"/>
</dbReference>
<evidence type="ECO:0000313" key="3">
    <source>
        <dbReference type="Proteomes" id="UP000245680"/>
    </source>
</evidence>
<dbReference type="CDD" id="cd06433">
    <property type="entry name" value="GT_2_WfgS_like"/>
    <property type="match status" value="1"/>
</dbReference>
<comment type="caution">
    <text evidence="2">The sequence shown here is derived from an EMBL/GenBank/DDBJ whole genome shotgun (WGS) entry which is preliminary data.</text>
</comment>
<keyword evidence="3" id="KW-1185">Reference proteome</keyword>
<dbReference type="AlphaFoldDB" id="A0A2V2LQP2"/>
<feature type="domain" description="Glycosyltransferase 2-like" evidence="1">
    <location>
        <begin position="7"/>
        <end position="146"/>
    </location>
</feature>
<dbReference type="EMBL" id="QGKU01000003">
    <property type="protein sequence ID" value="PWR04539.1"/>
    <property type="molecule type" value="Genomic_DNA"/>
</dbReference>
<dbReference type="SUPFAM" id="SSF53448">
    <property type="entry name" value="Nucleotide-diphospho-sugar transferases"/>
    <property type="match status" value="1"/>
</dbReference>
<dbReference type="OrthoDB" id="5291101at2"/>
<keyword evidence="2" id="KW-0808">Transferase</keyword>
<dbReference type="Gene3D" id="3.90.550.10">
    <property type="entry name" value="Spore Coat Polysaccharide Biosynthesis Protein SpsA, Chain A"/>
    <property type="match status" value="1"/>
</dbReference>
<dbReference type="PANTHER" id="PTHR43685">
    <property type="entry name" value="GLYCOSYLTRANSFERASE"/>
    <property type="match status" value="1"/>
</dbReference>
<dbReference type="RefSeq" id="WP_109809841.1">
    <property type="nucleotide sequence ID" value="NZ_QGKU01000003.1"/>
</dbReference>
<reference evidence="2 3" key="1">
    <citation type="submission" date="2018-05" db="EMBL/GenBank/DDBJ databases">
        <title>Rhodobacteraceae gen. nov., sp. nov. isolated from sea water.</title>
        <authorList>
            <person name="Ren Y."/>
        </authorList>
    </citation>
    <scope>NUCLEOTIDE SEQUENCE [LARGE SCALE GENOMIC DNA]</scope>
    <source>
        <strain evidence="2 3">TG-679</strain>
    </source>
</reference>
<sequence>MTRLTLLTACYNSAATVADTIRSVNLQDYPDIEHIIIDGASRDDTVDICRAEGRRIESIVSEPDKGIYDAYNKGLTHATGEVVGFINSDDYYASASVASRVMEVFEDPAVDACHADLVYVNPERTDQIERHWHSKPITKSALRSGFIPAHPTVFLRRSVYDRVGNFDLSYRLAADYEFLLRTFYTHEVTSVYVPEIWVRMRSGGATGGNMSSILKQNREIRAAQSKHGISCSPIRFYGLKTADRLMQRARGRFVKAPDLMATR</sequence>
<name>A0A2V2LQP2_9RHOB</name>
<dbReference type="Pfam" id="PF00535">
    <property type="entry name" value="Glycos_transf_2"/>
    <property type="match status" value="1"/>
</dbReference>
<organism evidence="2 3">
    <name type="scientific">Meridianimarinicoccus roseus</name>
    <dbReference type="NCBI Taxonomy" id="2072018"/>
    <lineage>
        <taxon>Bacteria</taxon>
        <taxon>Pseudomonadati</taxon>
        <taxon>Pseudomonadota</taxon>
        <taxon>Alphaproteobacteria</taxon>
        <taxon>Rhodobacterales</taxon>
        <taxon>Paracoccaceae</taxon>
        <taxon>Meridianimarinicoccus</taxon>
    </lineage>
</organism>
<dbReference type="Proteomes" id="UP000245680">
    <property type="component" value="Unassembled WGS sequence"/>
</dbReference>
<dbReference type="PANTHER" id="PTHR43685:SF14">
    <property type="entry name" value="GLYCOSYLTRANSFERASE 2-LIKE DOMAIN-CONTAINING PROTEIN"/>
    <property type="match status" value="1"/>
</dbReference>
<accession>A0A2V2LQP2</accession>
<dbReference type="GO" id="GO:0016740">
    <property type="term" value="F:transferase activity"/>
    <property type="evidence" value="ECO:0007669"/>
    <property type="project" value="UniProtKB-KW"/>
</dbReference>
<dbReference type="InterPro" id="IPR050834">
    <property type="entry name" value="Glycosyltransf_2"/>
</dbReference>
<dbReference type="InterPro" id="IPR029044">
    <property type="entry name" value="Nucleotide-diphossugar_trans"/>
</dbReference>
<gene>
    <name evidence="2" type="ORF">DKT77_00805</name>
</gene>
<evidence type="ECO:0000259" key="1">
    <source>
        <dbReference type="Pfam" id="PF00535"/>
    </source>
</evidence>